<feature type="region of interest" description="Disordered" evidence="1">
    <location>
        <begin position="1"/>
        <end position="26"/>
    </location>
</feature>
<dbReference type="EMBL" id="JQ283070">
    <property type="protein sequence ID" value="AFA26165.1"/>
    <property type="molecule type" value="mRNA"/>
</dbReference>
<dbReference type="AlphaFoldDB" id="H6WQE7"/>
<feature type="non-terminal residue" evidence="2">
    <location>
        <position position="1"/>
    </location>
</feature>
<organism evidence="2">
    <name type="scientific">Lolium perenne</name>
    <name type="common">Perennial ryegrass</name>
    <dbReference type="NCBI Taxonomy" id="4522"/>
    <lineage>
        <taxon>Eukaryota</taxon>
        <taxon>Viridiplantae</taxon>
        <taxon>Streptophyta</taxon>
        <taxon>Embryophyta</taxon>
        <taxon>Tracheophyta</taxon>
        <taxon>Spermatophyta</taxon>
        <taxon>Magnoliopsida</taxon>
        <taxon>Liliopsida</taxon>
        <taxon>Poales</taxon>
        <taxon>Poaceae</taxon>
        <taxon>BOP clade</taxon>
        <taxon>Pooideae</taxon>
        <taxon>Poodae</taxon>
        <taxon>Poeae</taxon>
        <taxon>Poeae Chloroplast Group 2 (Poeae type)</taxon>
        <taxon>Loliodinae</taxon>
        <taxon>Loliinae</taxon>
        <taxon>Lolium</taxon>
    </lineage>
</organism>
<evidence type="ECO:0000256" key="1">
    <source>
        <dbReference type="SAM" id="MobiDB-lite"/>
    </source>
</evidence>
<protein>
    <submittedName>
        <fullName evidence="2">Putative BP-5 protein</fullName>
    </submittedName>
</protein>
<proteinExistence type="evidence at transcript level"/>
<reference evidence="2" key="1">
    <citation type="journal article" date="2012" name="Ecotoxicol. Environ. Saf.">
        <title>Identification of genes associated with adaptation to NaCl toxicity in perennial ryegrass (Lolium perenne L.).</title>
        <authorList>
            <person name="Li H."/>
            <person name="Hu T."/>
            <person name="Fu J."/>
        </authorList>
    </citation>
    <scope>NUCLEOTIDE SEQUENCE</scope>
</reference>
<evidence type="ECO:0000313" key="2">
    <source>
        <dbReference type="EMBL" id="AFA26165.1"/>
    </source>
</evidence>
<accession>H6WQE7</accession>
<sequence>PPFTSLAGVPVRPNLAPQVSGAMPNIVHEQQQGIANPQQHNLNKEAKQ</sequence>
<name>H6WQE7_LOLPR</name>